<keyword evidence="1" id="KW-1133">Transmembrane helix</keyword>
<organism evidence="2 3">
    <name type="scientific">Trichoderma aggressivum f. europaeum</name>
    <dbReference type="NCBI Taxonomy" id="173218"/>
    <lineage>
        <taxon>Eukaryota</taxon>
        <taxon>Fungi</taxon>
        <taxon>Dikarya</taxon>
        <taxon>Ascomycota</taxon>
        <taxon>Pezizomycotina</taxon>
        <taxon>Sordariomycetes</taxon>
        <taxon>Hypocreomycetidae</taxon>
        <taxon>Hypocreales</taxon>
        <taxon>Hypocreaceae</taxon>
        <taxon>Trichoderma</taxon>
    </lineage>
</organism>
<dbReference type="PANTHER" id="PTHR42083:SF1">
    <property type="entry name" value="MARVEL DOMAIN-CONTAINING PROTEIN"/>
    <property type="match status" value="1"/>
</dbReference>
<name>A0AAE1LZK6_9HYPO</name>
<protein>
    <recommendedName>
        <fullName evidence="4">MARVEL domain-containing protein</fullName>
    </recommendedName>
</protein>
<dbReference type="EMBL" id="JAWRVG010000077">
    <property type="protein sequence ID" value="KAK4060795.1"/>
    <property type="molecule type" value="Genomic_DNA"/>
</dbReference>
<dbReference type="AlphaFoldDB" id="A0AAE1LZK6"/>
<evidence type="ECO:0000313" key="2">
    <source>
        <dbReference type="EMBL" id="KAK4060795.1"/>
    </source>
</evidence>
<comment type="caution">
    <text evidence="2">The sequence shown here is derived from an EMBL/GenBank/DDBJ whole genome shotgun (WGS) entry which is preliminary data.</text>
</comment>
<keyword evidence="1" id="KW-0472">Membrane</keyword>
<proteinExistence type="predicted"/>
<dbReference type="Proteomes" id="UP001273209">
    <property type="component" value="Unassembled WGS sequence"/>
</dbReference>
<evidence type="ECO:0000256" key="1">
    <source>
        <dbReference type="SAM" id="Phobius"/>
    </source>
</evidence>
<feature type="transmembrane region" description="Helical" evidence="1">
    <location>
        <begin position="76"/>
        <end position="98"/>
    </location>
</feature>
<gene>
    <name evidence="2" type="ORF">Triagg1_10565</name>
</gene>
<keyword evidence="3" id="KW-1185">Reference proteome</keyword>
<dbReference type="PANTHER" id="PTHR42083">
    <property type="entry name" value="MARVEL DOMAIN-CONTAINING PROTEIN"/>
    <property type="match status" value="1"/>
</dbReference>
<accession>A0AAE1LZK6</accession>
<reference evidence="2" key="1">
    <citation type="submission" date="2023-11" db="EMBL/GenBank/DDBJ databases">
        <title>The genome sequences of three competitors of mushroom-forming fungi.</title>
        <authorList>
            <person name="Beijen E."/>
            <person name="Ohm R.A."/>
        </authorList>
    </citation>
    <scope>NUCLEOTIDE SEQUENCE</scope>
    <source>
        <strain evidence="2">CBS 100526</strain>
    </source>
</reference>
<sequence>MMAKSSLSISYFAFTALHLACFALAITVCGLYGTDLQRAKHFDDYTKSKWVYAVVVGALTAATCALYFIPFIIEAAGIFIAAWDAVLFILWITLFGVFGKLYINENAHGNGDVERMKHAVWVDLTSALLWLMATVAASAYWLKHRNTRTRFTGRAKV</sequence>
<keyword evidence="1" id="KW-0812">Transmembrane</keyword>
<evidence type="ECO:0008006" key="4">
    <source>
        <dbReference type="Google" id="ProtNLM"/>
    </source>
</evidence>
<feature type="transmembrane region" description="Helical" evidence="1">
    <location>
        <begin position="49"/>
        <end position="69"/>
    </location>
</feature>
<feature type="transmembrane region" description="Helical" evidence="1">
    <location>
        <begin position="118"/>
        <end position="142"/>
    </location>
</feature>
<dbReference type="RefSeq" id="XP_062750442.1">
    <property type="nucleotide sequence ID" value="XM_062894650.1"/>
</dbReference>
<dbReference type="GeneID" id="87914555"/>
<evidence type="ECO:0000313" key="3">
    <source>
        <dbReference type="Proteomes" id="UP001273209"/>
    </source>
</evidence>